<dbReference type="SMART" id="SM00320">
    <property type="entry name" value="WD40"/>
    <property type="match status" value="3"/>
</dbReference>
<dbReference type="Pfam" id="PF00400">
    <property type="entry name" value="WD40"/>
    <property type="match status" value="1"/>
</dbReference>
<dbReference type="GO" id="GO:1990234">
    <property type="term" value="C:transferase complex"/>
    <property type="evidence" value="ECO:0007669"/>
    <property type="project" value="UniProtKB-ARBA"/>
</dbReference>
<dbReference type="Gene3D" id="2.130.10.10">
    <property type="entry name" value="YVTN repeat-like/Quinoprotein amine dehydrogenase"/>
    <property type="match status" value="1"/>
</dbReference>
<dbReference type="InterPro" id="IPR001680">
    <property type="entry name" value="WD40_rpt"/>
</dbReference>
<dbReference type="EMBL" id="NHYE01001388">
    <property type="protein sequence ID" value="PPQ96216.1"/>
    <property type="molecule type" value="Genomic_DNA"/>
</dbReference>
<dbReference type="SUPFAM" id="SSF50998">
    <property type="entry name" value="Quinoprotein alcohol dehydrogenase-like"/>
    <property type="match status" value="1"/>
</dbReference>
<evidence type="ECO:0000313" key="5">
    <source>
        <dbReference type="Proteomes" id="UP000284706"/>
    </source>
</evidence>
<dbReference type="InterPro" id="IPR011047">
    <property type="entry name" value="Quinoprotein_ADH-like_sf"/>
</dbReference>
<dbReference type="PROSITE" id="PS50294">
    <property type="entry name" value="WD_REPEATS_REGION"/>
    <property type="match status" value="1"/>
</dbReference>
<dbReference type="PROSITE" id="PS50082">
    <property type="entry name" value="WD_REPEATS_2"/>
    <property type="match status" value="1"/>
</dbReference>
<reference evidence="4 5" key="1">
    <citation type="journal article" date="2018" name="Evol. Lett.">
        <title>Horizontal gene cluster transfer increased hallucinogenic mushroom diversity.</title>
        <authorList>
            <person name="Reynolds H.T."/>
            <person name="Vijayakumar V."/>
            <person name="Gluck-Thaler E."/>
            <person name="Korotkin H.B."/>
            <person name="Matheny P.B."/>
            <person name="Slot J.C."/>
        </authorList>
    </citation>
    <scope>NUCLEOTIDE SEQUENCE [LARGE SCALE GENOMIC DNA]</scope>
    <source>
        <strain evidence="4 5">SRW20</strain>
    </source>
</reference>
<keyword evidence="1 3" id="KW-0853">WD repeat</keyword>
<dbReference type="OrthoDB" id="10256122at2759"/>
<organism evidence="4 5">
    <name type="scientific">Gymnopilus dilepis</name>
    <dbReference type="NCBI Taxonomy" id="231916"/>
    <lineage>
        <taxon>Eukaryota</taxon>
        <taxon>Fungi</taxon>
        <taxon>Dikarya</taxon>
        <taxon>Basidiomycota</taxon>
        <taxon>Agaricomycotina</taxon>
        <taxon>Agaricomycetes</taxon>
        <taxon>Agaricomycetidae</taxon>
        <taxon>Agaricales</taxon>
        <taxon>Agaricineae</taxon>
        <taxon>Hymenogastraceae</taxon>
        <taxon>Gymnopilus</taxon>
    </lineage>
</organism>
<name>A0A409XZM6_9AGAR</name>
<dbReference type="PANTHER" id="PTHR22847:SF637">
    <property type="entry name" value="WD REPEAT DOMAIN 5B"/>
    <property type="match status" value="1"/>
</dbReference>
<proteinExistence type="predicted"/>
<dbReference type="InterPro" id="IPR015943">
    <property type="entry name" value="WD40/YVTN_repeat-like_dom_sf"/>
</dbReference>
<feature type="repeat" description="WD" evidence="3">
    <location>
        <begin position="241"/>
        <end position="280"/>
    </location>
</feature>
<evidence type="ECO:0000256" key="3">
    <source>
        <dbReference type="PROSITE-ProRule" id="PRU00221"/>
    </source>
</evidence>
<dbReference type="STRING" id="231916.A0A409XZM6"/>
<evidence type="ECO:0000313" key="4">
    <source>
        <dbReference type="EMBL" id="PPQ96216.1"/>
    </source>
</evidence>
<dbReference type="AlphaFoldDB" id="A0A409XZM6"/>
<dbReference type="Proteomes" id="UP000284706">
    <property type="component" value="Unassembled WGS sequence"/>
</dbReference>
<sequence>MTDSGRVFEVVGYVYTLTILLVSMQRRQSSGEGHEGKHLSIPLSHSNAKSLLKCSQSHSASATAFSLLVHSLATGTQLYALRFETQIEDLDIHDDILAVACADYNVSIWNIVSGEFMGVIPDFTTGAQCHFWQSSLSIVRPDFEGHDISTQESSLQNTVTIIWSFESSPSLESWIWTVPCTTERVATTGHMVNGAPSLLYMIRNNHAIRCLKAIGRTLAIGYSDCLIRVWDMASKECKWALVGHTKPIMDLALDKSRLYSSSSDGTVRIWNRRSGECIHVLESYSGLPHMIRISRSYVLSSLSPGAGRPRVFTVWNSETGEKLWHLEKQATYLELDDKRLVAGYTHVGSSSGRESGGFQIIDIPSGRTLKHFAFMGHVQVMRSVGTLCAAVVLKDSTTLGSSNPCLETWNLVFDEVERSNDNTGKPIYNGSGFEHAISLGAEVLTRSPDTNPTIKITKRKATVGSSGKAVKRLHVEKSF</sequence>
<dbReference type="InParanoid" id="A0A409XZM6"/>
<keyword evidence="2" id="KW-0677">Repeat</keyword>
<evidence type="ECO:0000256" key="2">
    <source>
        <dbReference type="ARBA" id="ARBA00022737"/>
    </source>
</evidence>
<protein>
    <submittedName>
        <fullName evidence="4">Uncharacterized protein</fullName>
    </submittedName>
</protein>
<gene>
    <name evidence="4" type="ORF">CVT26_005621</name>
</gene>
<accession>A0A409XZM6</accession>
<keyword evidence="5" id="KW-1185">Reference proteome</keyword>
<comment type="caution">
    <text evidence="4">The sequence shown here is derived from an EMBL/GenBank/DDBJ whole genome shotgun (WGS) entry which is preliminary data.</text>
</comment>
<evidence type="ECO:0000256" key="1">
    <source>
        <dbReference type="ARBA" id="ARBA00022574"/>
    </source>
</evidence>
<dbReference type="PANTHER" id="PTHR22847">
    <property type="entry name" value="WD40 REPEAT PROTEIN"/>
    <property type="match status" value="1"/>
</dbReference>